<protein>
    <submittedName>
        <fullName evidence="1">Uncharacterized protein</fullName>
    </submittedName>
</protein>
<accession>A0ABX5YLL4</accession>
<proteinExistence type="predicted"/>
<reference evidence="1 2" key="1">
    <citation type="submission" date="2019-08" db="EMBL/GenBank/DDBJ databases">
        <title>Deep-cultivation of Planctomycetes and their phenomic and genomic characterization uncovers novel biology.</title>
        <authorList>
            <person name="Wiegand S."/>
            <person name="Jogler M."/>
            <person name="Boedeker C."/>
            <person name="Pinto D."/>
            <person name="Vollmers J."/>
            <person name="Rivas-Marin E."/>
            <person name="Kohn T."/>
            <person name="Peeters S.H."/>
            <person name="Heuer A."/>
            <person name="Rast P."/>
            <person name="Oberbeckmann S."/>
            <person name="Bunk B."/>
            <person name="Jeske O."/>
            <person name="Meyerdierks A."/>
            <person name="Storesund J.E."/>
            <person name="Kallscheuer N."/>
            <person name="Luecker S."/>
            <person name="Lage O.M."/>
            <person name="Pohl T."/>
            <person name="Merkel B.J."/>
            <person name="Hornburger P."/>
            <person name="Mueller R.-W."/>
            <person name="Bruemmer F."/>
            <person name="Labrenz M."/>
            <person name="Spormann A.M."/>
            <person name="Op den Camp H."/>
            <person name="Overmann J."/>
            <person name="Amann R."/>
            <person name="Jetten M.S.M."/>
            <person name="Mascher T."/>
            <person name="Medema M.H."/>
            <person name="Devos D.P."/>
            <person name="Kaster A.-K."/>
            <person name="Ovreas L."/>
            <person name="Rohde M."/>
            <person name="Galperin M.Y."/>
            <person name="Jogler C."/>
        </authorList>
    </citation>
    <scope>NUCLEOTIDE SEQUENCE [LARGE SCALE GENOMIC DNA]</scope>
    <source>
        <strain evidence="1 2">DSM 8797</strain>
    </source>
</reference>
<evidence type="ECO:0000313" key="2">
    <source>
        <dbReference type="Proteomes" id="UP000322887"/>
    </source>
</evidence>
<organism evidence="1 2">
    <name type="scientific">Gimesia maris</name>
    <dbReference type="NCBI Taxonomy" id="122"/>
    <lineage>
        <taxon>Bacteria</taxon>
        <taxon>Pseudomonadati</taxon>
        <taxon>Planctomycetota</taxon>
        <taxon>Planctomycetia</taxon>
        <taxon>Planctomycetales</taxon>
        <taxon>Planctomycetaceae</taxon>
        <taxon>Gimesia</taxon>
    </lineage>
</organism>
<keyword evidence="2" id="KW-1185">Reference proteome</keyword>
<name>A0ABX5YLL4_9PLAN</name>
<gene>
    <name evidence="1" type="ORF">GmarT_23770</name>
</gene>
<sequence length="150" mass="17322">MNVVANDMEFDKSVFQNIFRELDHLITDPQASPSFDGMSGAFKFADEFSKHLIYDEDHPESLLLPCISLFRSLWGYRQSLILGIPRSELENVWNATITYAPNWPGFQPKRCSPEMRETALRCVTESEIFSTALDDLNERISQLSRQKRKS</sequence>
<dbReference type="EMBL" id="CP042910">
    <property type="protein sequence ID" value="QEG16512.1"/>
    <property type="molecule type" value="Genomic_DNA"/>
</dbReference>
<dbReference type="Proteomes" id="UP000322887">
    <property type="component" value="Chromosome"/>
</dbReference>
<evidence type="ECO:0000313" key="1">
    <source>
        <dbReference type="EMBL" id="QEG16512.1"/>
    </source>
</evidence>